<dbReference type="AlphaFoldDB" id="A0A1Y2N6M2"/>
<dbReference type="Pfam" id="PF00501">
    <property type="entry name" value="AMP-binding"/>
    <property type="match status" value="1"/>
</dbReference>
<dbReference type="PANTHER" id="PTHR45527">
    <property type="entry name" value="NONRIBOSOMAL PEPTIDE SYNTHETASE"/>
    <property type="match status" value="1"/>
</dbReference>
<dbReference type="GO" id="GO:0044550">
    <property type="term" value="P:secondary metabolite biosynthetic process"/>
    <property type="evidence" value="ECO:0007669"/>
    <property type="project" value="TreeGrafter"/>
</dbReference>
<dbReference type="InterPro" id="IPR020845">
    <property type="entry name" value="AMP-binding_CS"/>
</dbReference>
<evidence type="ECO:0000313" key="3">
    <source>
        <dbReference type="Proteomes" id="UP000194360"/>
    </source>
</evidence>
<keyword evidence="2" id="KW-0808">Transferase</keyword>
<dbReference type="SUPFAM" id="SSF56801">
    <property type="entry name" value="Acetyl-CoA synthetase-like"/>
    <property type="match status" value="1"/>
</dbReference>
<dbReference type="RefSeq" id="WP_197719981.1">
    <property type="nucleotide sequence ID" value="NZ_AP018920.1"/>
</dbReference>
<evidence type="ECO:0000259" key="1">
    <source>
        <dbReference type="Pfam" id="PF00501"/>
    </source>
</evidence>
<proteinExistence type="predicted"/>
<dbReference type="EMBL" id="MIGB01000004">
    <property type="protein sequence ID" value="OSY42821.1"/>
    <property type="molecule type" value="Genomic_DNA"/>
</dbReference>
<accession>A0A1Y2N6M2</accession>
<dbReference type="PROSITE" id="PS00455">
    <property type="entry name" value="AMP_BINDING"/>
    <property type="match status" value="1"/>
</dbReference>
<dbReference type="Gene3D" id="3.40.50.12780">
    <property type="entry name" value="N-terminal domain of ligase-like"/>
    <property type="match status" value="1"/>
</dbReference>
<organism evidence="2 3">
    <name type="scientific">Pseudonocardia autotrophica</name>
    <name type="common">Amycolata autotrophica</name>
    <name type="synonym">Nocardia autotrophica</name>
    <dbReference type="NCBI Taxonomy" id="2074"/>
    <lineage>
        <taxon>Bacteria</taxon>
        <taxon>Bacillati</taxon>
        <taxon>Actinomycetota</taxon>
        <taxon>Actinomycetes</taxon>
        <taxon>Pseudonocardiales</taxon>
        <taxon>Pseudonocardiaceae</taxon>
        <taxon>Pseudonocardia</taxon>
    </lineage>
</organism>
<comment type="caution">
    <text evidence="2">The sequence shown here is derived from an EMBL/GenBank/DDBJ whole genome shotgun (WGS) entry which is preliminary data.</text>
</comment>
<gene>
    <name evidence="2" type="primary">ppsA_2</name>
    <name evidence="2" type="ORF">BG845_01062</name>
</gene>
<dbReference type="InterPro" id="IPR045851">
    <property type="entry name" value="AMP-bd_C_sf"/>
</dbReference>
<feature type="domain" description="AMP-dependent synthetase/ligase" evidence="1">
    <location>
        <begin position="29"/>
        <end position="373"/>
    </location>
</feature>
<dbReference type="GO" id="GO:0031177">
    <property type="term" value="F:phosphopantetheine binding"/>
    <property type="evidence" value="ECO:0007669"/>
    <property type="project" value="TreeGrafter"/>
</dbReference>
<dbReference type="Gene3D" id="3.30.300.30">
    <property type="match status" value="1"/>
</dbReference>
<name>A0A1Y2N6M2_PSEAH</name>
<dbReference type="GO" id="GO:0016746">
    <property type="term" value="F:acyltransferase activity"/>
    <property type="evidence" value="ECO:0007669"/>
    <property type="project" value="UniProtKB-KW"/>
</dbReference>
<keyword evidence="2" id="KW-0012">Acyltransferase</keyword>
<dbReference type="EC" id="2.3.1.-" evidence="2"/>
<dbReference type="PANTHER" id="PTHR45527:SF1">
    <property type="entry name" value="FATTY ACID SYNTHASE"/>
    <property type="match status" value="1"/>
</dbReference>
<reference evidence="2 3" key="1">
    <citation type="submission" date="2016-09" db="EMBL/GenBank/DDBJ databases">
        <title>Pseudonocardia autotrophica DSM535, a candidate organism with high potential of specific P450 cytochromes.</title>
        <authorList>
            <person name="Grumaz C."/>
            <person name="Vainshtein Y."/>
            <person name="Kirstahler P."/>
            <person name="Sohn K."/>
        </authorList>
    </citation>
    <scope>NUCLEOTIDE SEQUENCE [LARGE SCALE GENOMIC DNA]</scope>
    <source>
        <strain evidence="2 3">DSM 535</strain>
    </source>
</reference>
<dbReference type="STRING" id="2074.BG845_01062"/>
<dbReference type="InterPro" id="IPR000873">
    <property type="entry name" value="AMP-dep_synth/lig_dom"/>
</dbReference>
<protein>
    <submittedName>
        <fullName evidence="2">Plipastatin synthase subunit A</fullName>
        <ecNumber evidence="2">2.3.1.-</ecNumber>
    </submittedName>
</protein>
<dbReference type="Proteomes" id="UP000194360">
    <property type="component" value="Unassembled WGS sequence"/>
</dbReference>
<keyword evidence="3" id="KW-1185">Reference proteome</keyword>
<dbReference type="InterPro" id="IPR042099">
    <property type="entry name" value="ANL_N_sf"/>
</dbReference>
<dbReference type="GO" id="GO:0043041">
    <property type="term" value="P:amino acid activation for nonribosomal peptide biosynthetic process"/>
    <property type="evidence" value="ECO:0007669"/>
    <property type="project" value="TreeGrafter"/>
</dbReference>
<sequence>MAPVSAAHTVDAGSPAAAPASGIVCTQLDDAARRSPAAVAVRDATGVWTYAELDAAATALAHRLHDLGIRPGDRVAMRSRNRREVAAVLFGVLRAGATLVPLSPHLTAAGLAGVLADAGPGVLVTDRANDDTLGVPVLPMDLIRPPLDPLTGSRIDTGTGTGPAPDDIALLIYTSGSTSAPKGVVSPHRAVDFAARSIAARLGYRSDDVVLVGSPMSFDYGLYQLFLTTLAGAELVLTDAEDPIGMLRTLRGTRATVVPIVPSTGRLMVRLARRGDAPEHVRLFTNTGAALTLADIQELRSVFPNAAVVAMYGITECKRVTIAEPDVDRERPGSVGRAIPGTTVQILDDDGSPLGPDLVGEIAAVGPHVMAGYRNAPELSAQRFDRDPLTGAARLRTGDYGRLDADGHLYFHGRRDDQFKRRGVRMSLIEIEAAAAAVTGVRAAAAVPPVGDRDLELVAVTDRSPEEVLAGIAELLEPAKVPVRCHVVHALPLTPNGKTDRAALLAPREGDPA</sequence>
<dbReference type="GO" id="GO:0005737">
    <property type="term" value="C:cytoplasm"/>
    <property type="evidence" value="ECO:0007669"/>
    <property type="project" value="TreeGrafter"/>
</dbReference>
<evidence type="ECO:0000313" key="2">
    <source>
        <dbReference type="EMBL" id="OSY42821.1"/>
    </source>
</evidence>